<dbReference type="SUPFAM" id="SSF47413">
    <property type="entry name" value="lambda repressor-like DNA-binding domains"/>
    <property type="match status" value="1"/>
</dbReference>
<sequence>MAKGWSLKELSCKTGLNAIYLHHLENADRQNPSVKALYRLSTMLEVDMNYLITILIDEENGQEFSERYWRHRRYWLIFQYLFLLLKL</sequence>
<evidence type="ECO:0000313" key="3">
    <source>
        <dbReference type="Proteomes" id="UP000648182"/>
    </source>
</evidence>
<dbReference type="Gene3D" id="1.10.260.40">
    <property type="entry name" value="lambda repressor-like DNA-binding domains"/>
    <property type="match status" value="1"/>
</dbReference>
<dbReference type="RefSeq" id="WP_191811951.1">
    <property type="nucleotide sequence ID" value="NZ_JACSPV010000011.1"/>
</dbReference>
<dbReference type="InterPro" id="IPR001387">
    <property type="entry name" value="Cro/C1-type_HTH"/>
</dbReference>
<proteinExistence type="predicted"/>
<dbReference type="PROSITE" id="PS50943">
    <property type="entry name" value="HTH_CROC1"/>
    <property type="match status" value="1"/>
</dbReference>
<reference evidence="2 3" key="1">
    <citation type="submission" date="2020-08" db="EMBL/GenBank/DDBJ databases">
        <title>A Genomic Blueprint of the Chicken Gut Microbiome.</title>
        <authorList>
            <person name="Gilroy R."/>
            <person name="Ravi A."/>
            <person name="Getino M."/>
            <person name="Pursley I."/>
            <person name="Horton D.L."/>
            <person name="Alikhan N.-F."/>
            <person name="Baker D."/>
            <person name="Gharbi K."/>
            <person name="Hall N."/>
            <person name="Watson M."/>
            <person name="Adriaenssens E.M."/>
            <person name="Foster-Nyarko E."/>
            <person name="Jarju S."/>
            <person name="Secka A."/>
            <person name="Antonio M."/>
            <person name="Oren A."/>
            <person name="Chaudhuri R."/>
            <person name="La Ragione R.M."/>
            <person name="Hildebrand F."/>
            <person name="Pallen M.J."/>
        </authorList>
    </citation>
    <scope>NUCLEOTIDE SEQUENCE [LARGE SCALE GENOMIC DNA]</scope>
    <source>
        <strain evidence="2 3">Sa1BUA2</strain>
    </source>
</reference>
<accession>A0ABR8VKF8</accession>
<dbReference type="Proteomes" id="UP000648182">
    <property type="component" value="Unassembled WGS sequence"/>
</dbReference>
<name>A0ABR8VKF8_9BACI</name>
<dbReference type="Pfam" id="PF01381">
    <property type="entry name" value="HTH_3"/>
    <property type="match status" value="1"/>
</dbReference>
<evidence type="ECO:0000259" key="1">
    <source>
        <dbReference type="PROSITE" id="PS50943"/>
    </source>
</evidence>
<organism evidence="2 3">
    <name type="scientific">Bacillus norwichensis</name>
    <dbReference type="NCBI Taxonomy" id="2762217"/>
    <lineage>
        <taxon>Bacteria</taxon>
        <taxon>Bacillati</taxon>
        <taxon>Bacillota</taxon>
        <taxon>Bacilli</taxon>
        <taxon>Bacillales</taxon>
        <taxon>Bacillaceae</taxon>
        <taxon>Bacillus</taxon>
    </lineage>
</organism>
<evidence type="ECO:0000313" key="2">
    <source>
        <dbReference type="EMBL" id="MBD8005212.1"/>
    </source>
</evidence>
<gene>
    <name evidence="2" type="ORF">H9631_08970</name>
</gene>
<protein>
    <submittedName>
        <fullName evidence="2">Helix-turn-helix transcriptional regulator</fullName>
    </submittedName>
</protein>
<dbReference type="CDD" id="cd00093">
    <property type="entry name" value="HTH_XRE"/>
    <property type="match status" value="1"/>
</dbReference>
<comment type="caution">
    <text evidence="2">The sequence shown here is derived from an EMBL/GenBank/DDBJ whole genome shotgun (WGS) entry which is preliminary data.</text>
</comment>
<feature type="domain" description="HTH cro/C1-type" evidence="1">
    <location>
        <begin position="2"/>
        <end position="51"/>
    </location>
</feature>
<keyword evidence="3" id="KW-1185">Reference proteome</keyword>
<dbReference type="EMBL" id="JACSPV010000011">
    <property type="protein sequence ID" value="MBD8005212.1"/>
    <property type="molecule type" value="Genomic_DNA"/>
</dbReference>
<dbReference type="InterPro" id="IPR010982">
    <property type="entry name" value="Lambda_DNA-bd_dom_sf"/>
</dbReference>